<dbReference type="GO" id="GO:0003677">
    <property type="term" value="F:DNA binding"/>
    <property type="evidence" value="ECO:0007669"/>
    <property type="project" value="InterPro"/>
</dbReference>
<dbReference type="InterPro" id="IPR022749">
    <property type="entry name" value="D12N6_MeTrfase_N"/>
</dbReference>
<name>A0AAW9R7G9_9GAMM</name>
<dbReference type="RefSeq" id="WP_337335559.1">
    <property type="nucleotide sequence ID" value="NZ_JBBDHC010000012.1"/>
</dbReference>
<comment type="caution">
    <text evidence="10">The sequence shown here is derived from an EMBL/GenBank/DDBJ whole genome shotgun (WGS) entry which is preliminary data.</text>
</comment>
<dbReference type="InterPro" id="IPR038333">
    <property type="entry name" value="T1MK-like_N_sf"/>
</dbReference>
<evidence type="ECO:0000313" key="11">
    <source>
        <dbReference type="Proteomes" id="UP001364472"/>
    </source>
</evidence>
<evidence type="ECO:0000256" key="7">
    <source>
        <dbReference type="ARBA" id="ARBA00047942"/>
    </source>
</evidence>
<dbReference type="PRINTS" id="PR00507">
    <property type="entry name" value="N12N6MTFRASE"/>
</dbReference>
<keyword evidence="11" id="KW-1185">Reference proteome</keyword>
<keyword evidence="6" id="KW-0680">Restriction system</keyword>
<evidence type="ECO:0000256" key="6">
    <source>
        <dbReference type="ARBA" id="ARBA00022747"/>
    </source>
</evidence>
<dbReference type="GO" id="GO:0009307">
    <property type="term" value="P:DNA restriction-modification system"/>
    <property type="evidence" value="ECO:0007669"/>
    <property type="project" value="UniProtKB-KW"/>
</dbReference>
<gene>
    <name evidence="10" type="ORF">WB794_09190</name>
</gene>
<organism evidence="10 11">
    <name type="scientific">Denitratimonas tolerans</name>
    <dbReference type="NCBI Taxonomy" id="1338420"/>
    <lineage>
        <taxon>Bacteria</taxon>
        <taxon>Pseudomonadati</taxon>
        <taxon>Pseudomonadota</taxon>
        <taxon>Gammaproteobacteria</taxon>
        <taxon>Lysobacterales</taxon>
        <taxon>Lysobacteraceae</taxon>
        <taxon>Denitratimonas</taxon>
    </lineage>
</organism>
<dbReference type="InterPro" id="IPR029063">
    <property type="entry name" value="SAM-dependent_MTases_sf"/>
</dbReference>
<dbReference type="PANTHER" id="PTHR42998:SF1">
    <property type="entry name" value="TYPE I RESTRICTION ENZYME HINDI METHYLASE SUBUNIT"/>
    <property type="match status" value="1"/>
</dbReference>
<feature type="domain" description="DNA methylase adenine-specific" evidence="8">
    <location>
        <begin position="164"/>
        <end position="492"/>
    </location>
</feature>
<keyword evidence="4 10" id="KW-0808">Transferase</keyword>
<evidence type="ECO:0000256" key="5">
    <source>
        <dbReference type="ARBA" id="ARBA00022691"/>
    </source>
</evidence>
<comment type="similarity">
    <text evidence="1">Belongs to the N(4)/N(6)-methyltransferase family.</text>
</comment>
<accession>A0AAW9R7G9</accession>
<dbReference type="GO" id="GO:0009007">
    <property type="term" value="F:site-specific DNA-methyltransferase (adenine-specific) activity"/>
    <property type="evidence" value="ECO:0007669"/>
    <property type="project" value="UniProtKB-EC"/>
</dbReference>
<protein>
    <recommendedName>
        <fullName evidence="2">site-specific DNA-methyltransferase (adenine-specific)</fullName>
        <ecNumber evidence="2">2.1.1.72</ecNumber>
    </recommendedName>
</protein>
<reference evidence="10 11" key="1">
    <citation type="journal article" date="2016" name="Antonie Van Leeuwenhoek">
        <title>Denitratimonas tolerans gen. nov., sp. nov., a denitrifying bacterium isolated from a bioreactor for tannery wastewater treatment.</title>
        <authorList>
            <person name="Han S.I."/>
            <person name="Kim J.O."/>
            <person name="Lee Y.R."/>
            <person name="Ekpeghere K.I."/>
            <person name="Koh S.C."/>
            <person name="Whang K.S."/>
        </authorList>
    </citation>
    <scope>NUCLEOTIDE SEQUENCE [LARGE SCALE GENOMIC DNA]</scope>
    <source>
        <strain evidence="10 11">KACC 17565</strain>
    </source>
</reference>
<dbReference type="PROSITE" id="PS00092">
    <property type="entry name" value="N6_MTASE"/>
    <property type="match status" value="1"/>
</dbReference>
<dbReference type="InterPro" id="IPR052916">
    <property type="entry name" value="Type-I_RE_MTase_Subunit"/>
</dbReference>
<dbReference type="GO" id="GO:0032259">
    <property type="term" value="P:methylation"/>
    <property type="evidence" value="ECO:0007669"/>
    <property type="project" value="UniProtKB-KW"/>
</dbReference>
<dbReference type="SUPFAM" id="SSF53335">
    <property type="entry name" value="S-adenosyl-L-methionine-dependent methyltransferases"/>
    <property type="match status" value="1"/>
</dbReference>
<evidence type="ECO:0000256" key="3">
    <source>
        <dbReference type="ARBA" id="ARBA00022603"/>
    </source>
</evidence>
<evidence type="ECO:0000259" key="8">
    <source>
        <dbReference type="Pfam" id="PF02384"/>
    </source>
</evidence>
<dbReference type="InterPro" id="IPR003356">
    <property type="entry name" value="DNA_methylase_A-5"/>
</dbReference>
<dbReference type="PANTHER" id="PTHR42998">
    <property type="entry name" value="TYPE I RESTRICTION ENZYME HINDVIIP M PROTEIN-RELATED"/>
    <property type="match status" value="1"/>
</dbReference>
<evidence type="ECO:0000259" key="9">
    <source>
        <dbReference type="Pfam" id="PF12161"/>
    </source>
</evidence>
<proteinExistence type="inferred from homology"/>
<dbReference type="GO" id="GO:0008170">
    <property type="term" value="F:N-methyltransferase activity"/>
    <property type="evidence" value="ECO:0007669"/>
    <property type="project" value="InterPro"/>
</dbReference>
<keyword evidence="5" id="KW-0949">S-adenosyl-L-methionine</keyword>
<dbReference type="InterPro" id="IPR002052">
    <property type="entry name" value="DNA_methylase_N6_adenine_CS"/>
</dbReference>
<evidence type="ECO:0000256" key="4">
    <source>
        <dbReference type="ARBA" id="ARBA00022679"/>
    </source>
</evidence>
<comment type="catalytic activity">
    <reaction evidence="7">
        <text>a 2'-deoxyadenosine in DNA + S-adenosyl-L-methionine = an N(6)-methyl-2'-deoxyadenosine in DNA + S-adenosyl-L-homocysteine + H(+)</text>
        <dbReference type="Rhea" id="RHEA:15197"/>
        <dbReference type="Rhea" id="RHEA-COMP:12418"/>
        <dbReference type="Rhea" id="RHEA-COMP:12419"/>
        <dbReference type="ChEBI" id="CHEBI:15378"/>
        <dbReference type="ChEBI" id="CHEBI:57856"/>
        <dbReference type="ChEBI" id="CHEBI:59789"/>
        <dbReference type="ChEBI" id="CHEBI:90615"/>
        <dbReference type="ChEBI" id="CHEBI:90616"/>
        <dbReference type="EC" id="2.1.1.72"/>
    </reaction>
</comment>
<sequence length="535" mass="59232">MTNEEFKKTLWEAADKLRGSVAAATYKYPVLGLVFLKYVSDMFDAQGRVIGKSLAEPTSEYYIEDEDARAAAAEQFTADKTFYDADNVFWVPPNAHFKTLLTQAAAPDLAQRLDKALGEIEAENPSLKGVLYREFSRLELEPGKLGELVQLLARLSFDPDRHGSRDVFGEVYEYFLGQFALKEGARAGEFYTPKSVVNLLVEILAPFKGTIYDPACGSGGMFVQSAKFKDAHAAKLKKKGDLAIYGQEMMAATRRLALMNLAVHGLHGDLGNTYGDTFANDQHKTLRADYVLANPPFNISDWGGDKLADDPRWVYGIPPKGNANFAWLQHMLARLSSRGRAGIVLANGSMSSQQSGEGEIRRGMVQDDVVECMVALPGQLFSNTQIPACLWFLSRDKATGDNGRIDRRGQILFIDARKAASGRISRTQIEFTEGDMQRIAQAYHCWRGTDFSNGEEYADEPGFCFSASLEEVEKHGFVLTPGRYVGAQVEEDDDEAFNEKMERLTAQLAEQMEHGAALDAAIREKLAALGYEVAR</sequence>
<dbReference type="EC" id="2.1.1.72" evidence="2"/>
<dbReference type="Pfam" id="PF02384">
    <property type="entry name" value="N6_Mtase"/>
    <property type="match status" value="1"/>
</dbReference>
<dbReference type="AlphaFoldDB" id="A0AAW9R7G9"/>
<dbReference type="Gene3D" id="3.40.50.150">
    <property type="entry name" value="Vaccinia Virus protein VP39"/>
    <property type="match status" value="1"/>
</dbReference>
<dbReference type="EMBL" id="JBBDHC010000012">
    <property type="protein sequence ID" value="MEJ1249843.1"/>
    <property type="molecule type" value="Genomic_DNA"/>
</dbReference>
<evidence type="ECO:0000256" key="1">
    <source>
        <dbReference type="ARBA" id="ARBA00006594"/>
    </source>
</evidence>
<dbReference type="Pfam" id="PF12161">
    <property type="entry name" value="HsdM_N"/>
    <property type="match status" value="1"/>
</dbReference>
<dbReference type="Gene3D" id="1.20.1260.30">
    <property type="match status" value="1"/>
</dbReference>
<evidence type="ECO:0000313" key="10">
    <source>
        <dbReference type="EMBL" id="MEJ1249843.1"/>
    </source>
</evidence>
<feature type="domain" description="N6 adenine-specific DNA methyltransferase N-terminal" evidence="9">
    <location>
        <begin position="7"/>
        <end position="151"/>
    </location>
</feature>
<dbReference type="Proteomes" id="UP001364472">
    <property type="component" value="Unassembled WGS sequence"/>
</dbReference>
<keyword evidence="3 10" id="KW-0489">Methyltransferase</keyword>
<evidence type="ECO:0000256" key="2">
    <source>
        <dbReference type="ARBA" id="ARBA00011900"/>
    </source>
</evidence>